<organism evidence="1 2">
    <name type="scientific">Agromyces bauzanensis</name>
    <dbReference type="NCBI Taxonomy" id="1308924"/>
    <lineage>
        <taxon>Bacteria</taxon>
        <taxon>Bacillati</taxon>
        <taxon>Actinomycetota</taxon>
        <taxon>Actinomycetes</taxon>
        <taxon>Micrococcales</taxon>
        <taxon>Microbacteriaceae</taxon>
        <taxon>Agromyces</taxon>
    </lineage>
</organism>
<reference evidence="1" key="2">
    <citation type="submission" date="2020-09" db="EMBL/GenBank/DDBJ databases">
        <authorList>
            <person name="Sun Q."/>
            <person name="Zhou Y."/>
        </authorList>
    </citation>
    <scope>NUCLEOTIDE SEQUENCE</scope>
    <source>
        <strain evidence="1">CGMCC 1.8984</strain>
    </source>
</reference>
<evidence type="ECO:0000313" key="1">
    <source>
        <dbReference type="EMBL" id="GGJ67731.1"/>
    </source>
</evidence>
<keyword evidence="2" id="KW-1185">Reference proteome</keyword>
<reference evidence="1" key="1">
    <citation type="journal article" date="2014" name="Int. J. Syst. Evol. Microbiol.">
        <title>Complete genome sequence of Corynebacterium casei LMG S-19264T (=DSM 44701T), isolated from a smear-ripened cheese.</title>
        <authorList>
            <consortium name="US DOE Joint Genome Institute (JGI-PGF)"/>
            <person name="Walter F."/>
            <person name="Albersmeier A."/>
            <person name="Kalinowski J."/>
            <person name="Ruckert C."/>
        </authorList>
    </citation>
    <scope>NUCLEOTIDE SEQUENCE</scope>
    <source>
        <strain evidence="1">CGMCC 1.8984</strain>
    </source>
</reference>
<proteinExistence type="predicted"/>
<dbReference type="GO" id="GO:0016740">
    <property type="term" value="F:transferase activity"/>
    <property type="evidence" value="ECO:0007669"/>
    <property type="project" value="UniProtKB-KW"/>
</dbReference>
<sequence length="458" mass="51636">MRNDRLSVGPGGHPRDIRRSPARYPWTVRFRRDAQRAVKLAKDIMQSRRGQRELLARLAELPPLEPHRYRIGVYFADGRVNLYQLRQWYKPLAELAQTYPVLILSRTSGAALALLDESPLPVAYVRRVVDLEQVIHDQDLHVVFYVNQNAKNFQMMRYGRRWHVFINHGESDKMYMTTNQFKAYDYALIAGDAARARLEKVLWDYDFDKRAIPIGRPQADHYLDGTSLPYTPDERDVVLYAPTWEGDRGAAAYGSITSHGVQLVRGLLATGRHRMIYRPHPRSGIGDHAYGAANREIIAAIAAANAADPTAQHVYDDGPSLGWQLAAADVAIVDISAMVYDRLAAGKQLLITRPANPEAQIDTGGYLQACEWLEATDAASMVARVDEVAHDAAALERLGIWVERYFGDTTPGVTTKRFHDAVDHLMAEWERFATLHAGEEEVDEFEEEDEDEAETLGA</sequence>
<dbReference type="AlphaFoldDB" id="A0A917P9I9"/>
<accession>A0A917P9I9</accession>
<dbReference type="Proteomes" id="UP000636956">
    <property type="component" value="Unassembled WGS sequence"/>
</dbReference>
<dbReference type="EMBL" id="BMMD01000001">
    <property type="protein sequence ID" value="GGJ67731.1"/>
    <property type="molecule type" value="Genomic_DNA"/>
</dbReference>
<dbReference type="InterPro" id="IPR043148">
    <property type="entry name" value="TagF_C"/>
</dbReference>
<name>A0A917P9I9_9MICO</name>
<protein>
    <submittedName>
        <fullName evidence="1">Glycosyl transferase</fullName>
    </submittedName>
</protein>
<keyword evidence="1" id="KW-0808">Transferase</keyword>
<gene>
    <name evidence="1" type="ORF">GCM10011372_01900</name>
</gene>
<comment type="caution">
    <text evidence="1">The sequence shown here is derived from an EMBL/GenBank/DDBJ whole genome shotgun (WGS) entry which is preliminary data.</text>
</comment>
<evidence type="ECO:0000313" key="2">
    <source>
        <dbReference type="Proteomes" id="UP000636956"/>
    </source>
</evidence>
<dbReference type="Gene3D" id="3.40.50.12580">
    <property type="match status" value="1"/>
</dbReference>